<sequence length="315" mass="31274">MPSPAERRATEGGAAASASNPGVLAVVGDLVEDIVVWAGEPVRAATDTAAQVFRARGGSGANVAALAASRVPTRFIGRVGADAAGAVLVAELANGGVDVRVQHDGRTGTVVLLVDADGERTMFPDRGASALLEGVDPAWLDGITWLHAPGYGFEREPMRTEIVRLTALARDGGAGVSLDASSTGLLAGLGVEAALALMRRVAPDVLFANEAEAELLGLAGGGEVAASVAPTVVVKHGPLPTDVIEAGRLVARVDVAPVAGIRDLTGAGDAFAAGFLAATLRGTDAAAACLAGHAAAASVLTNPGAHTTAPTVNPS</sequence>
<dbReference type="Proteomes" id="UP001239083">
    <property type="component" value="Unassembled WGS sequence"/>
</dbReference>
<feature type="domain" description="Carbohydrate kinase PfkB" evidence="4">
    <location>
        <begin position="26"/>
        <end position="311"/>
    </location>
</feature>
<evidence type="ECO:0000259" key="4">
    <source>
        <dbReference type="Pfam" id="PF00294"/>
    </source>
</evidence>
<dbReference type="Pfam" id="PF00294">
    <property type="entry name" value="PfkB"/>
    <property type="match status" value="1"/>
</dbReference>
<dbReference type="Gene3D" id="3.40.1190.20">
    <property type="match status" value="1"/>
</dbReference>
<protein>
    <submittedName>
        <fullName evidence="5">Sugar/nucleoside kinase (Ribokinase family)</fullName>
    </submittedName>
</protein>
<keyword evidence="6" id="KW-1185">Reference proteome</keyword>
<comment type="caution">
    <text evidence="5">The sequence shown here is derived from an EMBL/GenBank/DDBJ whole genome shotgun (WGS) entry which is preliminary data.</text>
</comment>
<dbReference type="InterPro" id="IPR029056">
    <property type="entry name" value="Ribokinase-like"/>
</dbReference>
<keyword evidence="3 5" id="KW-0418">Kinase</keyword>
<dbReference type="InterPro" id="IPR011611">
    <property type="entry name" value="PfkB_dom"/>
</dbReference>
<gene>
    <name evidence="5" type="ORF">QFZ26_002888</name>
</gene>
<dbReference type="SUPFAM" id="SSF53613">
    <property type="entry name" value="Ribokinase-like"/>
    <property type="match status" value="1"/>
</dbReference>
<proteinExistence type="inferred from homology"/>
<dbReference type="PANTHER" id="PTHR43320">
    <property type="entry name" value="SUGAR KINASE"/>
    <property type="match status" value="1"/>
</dbReference>
<evidence type="ECO:0000313" key="6">
    <source>
        <dbReference type="Proteomes" id="UP001239083"/>
    </source>
</evidence>
<evidence type="ECO:0000256" key="2">
    <source>
        <dbReference type="ARBA" id="ARBA00022679"/>
    </source>
</evidence>
<accession>A0ABU0RB85</accession>
<dbReference type="PANTHER" id="PTHR43320:SF3">
    <property type="entry name" value="CARBOHYDRATE KINASE PFKB DOMAIN-CONTAINING PROTEIN"/>
    <property type="match status" value="1"/>
</dbReference>
<dbReference type="EMBL" id="JAUSYY010000001">
    <property type="protein sequence ID" value="MDQ0895333.1"/>
    <property type="molecule type" value="Genomic_DNA"/>
</dbReference>
<dbReference type="RefSeq" id="WP_307043324.1">
    <property type="nucleotide sequence ID" value="NZ_JAUSYY010000001.1"/>
</dbReference>
<evidence type="ECO:0000256" key="1">
    <source>
        <dbReference type="ARBA" id="ARBA00010688"/>
    </source>
</evidence>
<evidence type="ECO:0000256" key="3">
    <source>
        <dbReference type="ARBA" id="ARBA00022777"/>
    </source>
</evidence>
<organism evidence="5 6">
    <name type="scientific">Agromyces ramosus</name>
    <dbReference type="NCBI Taxonomy" id="33879"/>
    <lineage>
        <taxon>Bacteria</taxon>
        <taxon>Bacillati</taxon>
        <taxon>Actinomycetota</taxon>
        <taxon>Actinomycetes</taxon>
        <taxon>Micrococcales</taxon>
        <taxon>Microbacteriaceae</taxon>
        <taxon>Agromyces</taxon>
    </lineage>
</organism>
<dbReference type="GO" id="GO:0016301">
    <property type="term" value="F:kinase activity"/>
    <property type="evidence" value="ECO:0007669"/>
    <property type="project" value="UniProtKB-KW"/>
</dbReference>
<dbReference type="InterPro" id="IPR052700">
    <property type="entry name" value="Carb_kinase_PfkB-like"/>
</dbReference>
<evidence type="ECO:0000313" key="5">
    <source>
        <dbReference type="EMBL" id="MDQ0895333.1"/>
    </source>
</evidence>
<name>A0ABU0RB85_9MICO</name>
<comment type="similarity">
    <text evidence="1">Belongs to the carbohydrate kinase PfkB family.</text>
</comment>
<reference evidence="5 6" key="1">
    <citation type="submission" date="2023-07" db="EMBL/GenBank/DDBJ databases">
        <title>Comparative genomics of wheat-associated soil bacteria to identify genetic determinants of phenazine resistance.</title>
        <authorList>
            <person name="Mouncey N."/>
        </authorList>
    </citation>
    <scope>NUCLEOTIDE SEQUENCE [LARGE SCALE GENOMIC DNA]</scope>
    <source>
        <strain evidence="5 6">V3I3</strain>
    </source>
</reference>
<keyword evidence="2" id="KW-0808">Transferase</keyword>